<evidence type="ECO:0008006" key="4">
    <source>
        <dbReference type="Google" id="ProtNLM"/>
    </source>
</evidence>
<dbReference type="EMBL" id="BDRX01000055">
    <property type="protein sequence ID" value="GBF94767.1"/>
    <property type="molecule type" value="Genomic_DNA"/>
</dbReference>
<comment type="caution">
    <text evidence="2">The sequence shown here is derived from an EMBL/GenBank/DDBJ whole genome shotgun (WGS) entry which is preliminary data.</text>
</comment>
<organism evidence="2 3">
    <name type="scientific">Raphidocelis subcapitata</name>
    <dbReference type="NCBI Taxonomy" id="307507"/>
    <lineage>
        <taxon>Eukaryota</taxon>
        <taxon>Viridiplantae</taxon>
        <taxon>Chlorophyta</taxon>
        <taxon>core chlorophytes</taxon>
        <taxon>Chlorophyceae</taxon>
        <taxon>CS clade</taxon>
        <taxon>Sphaeropleales</taxon>
        <taxon>Selenastraceae</taxon>
        <taxon>Raphidocelis</taxon>
    </lineage>
</organism>
<evidence type="ECO:0000313" key="2">
    <source>
        <dbReference type="EMBL" id="GBF94767.1"/>
    </source>
</evidence>
<feature type="chain" id="PRO_5016052608" description="EGF-like domain-containing protein" evidence="1">
    <location>
        <begin position="22"/>
        <end position="831"/>
    </location>
</feature>
<reference evidence="2 3" key="1">
    <citation type="journal article" date="2018" name="Sci. Rep.">
        <title>Raphidocelis subcapitata (=Pseudokirchneriella subcapitata) provides an insight into genome evolution and environmental adaptations in the Sphaeropleales.</title>
        <authorList>
            <person name="Suzuki S."/>
            <person name="Yamaguchi H."/>
            <person name="Nakajima N."/>
            <person name="Kawachi M."/>
        </authorList>
    </citation>
    <scope>NUCLEOTIDE SEQUENCE [LARGE SCALE GENOMIC DNA]</scope>
    <source>
        <strain evidence="2 3">NIES-35</strain>
    </source>
</reference>
<evidence type="ECO:0000256" key="1">
    <source>
        <dbReference type="SAM" id="SignalP"/>
    </source>
</evidence>
<keyword evidence="1" id="KW-0732">Signal</keyword>
<sequence>MKLFAFLAVFAAALLVPAAAAKPKPLVTAKAVFMGGRRASAPPPATLDQPALFAAVTIYKDAKVYSAFLTPAKRFVQKSGLFKKKALETQLVSAQLVGSCAGLKVCRASFVPLKAKYSRDQFSFSLKSAPEMISSTGAKLGPLKGGALSIDGANTELVWENVEVDPCWTLDCEDPLARPPVNASAAQWSAASGAAGALLGPDGRLFLRQPGLAAFDLNAGSKLPGALYGHALCARINNYLKANKPGAQLMSMELRKNGAPKLATAAAIDVKLLGCGYDYTADTFVLSTLYAAAASGGGVTEGAAVAVTATTTSSSIMYPFAGGGYYSLQGFPMFQGEGVDQGFTSGWIYDATVLSSSTNVNPQNVSECSAGFQASQFASSRDVQSKSGASLSIDVYNSLFGLNSDFQNSNSYFENEGFVSWSYNQICQVMKVGLTFDVCDAQLSTNFVAALQTLAGTLKDTDKLNENIGQSFLPTFGARAGFASAGPSASLGGFVWSGYASSTQNLTAMKSKGFDFDVSTGYAACKSQSGAGVNNTAGSLMNEYGVQGTYTISPGYPPIPFNEGGGTIDTASWYNALFTQLTPGDLTAITSQTAEISTVLQCPSSSALVTVLQGFVEDCGPPGSTCPVSEPFSYCSPGYYATAGAGSATPDCQPCFGGTPTGGDGCNPFTTAYCNGPDICTCDCGYSGKTCEDVCWWGSCVSDPKGTSCETNPSENQCQAGAPYPYALKKDGNCECECCETSVYKDDECATGNTCSASDISLPLAPYLEACDPAGCSMTNEWVLTCTNCTGLAAGANVTLSTCDCGVPSSIQFCTAAGGSFPYLACGACTL</sequence>
<protein>
    <recommendedName>
        <fullName evidence="4">EGF-like domain-containing protein</fullName>
    </recommendedName>
</protein>
<dbReference type="InParanoid" id="A0A2V0PC65"/>
<dbReference type="AlphaFoldDB" id="A0A2V0PC65"/>
<gene>
    <name evidence="2" type="ORF">Rsub_07650</name>
</gene>
<feature type="signal peptide" evidence="1">
    <location>
        <begin position="1"/>
        <end position="21"/>
    </location>
</feature>
<name>A0A2V0PC65_9CHLO</name>
<dbReference type="Proteomes" id="UP000247498">
    <property type="component" value="Unassembled WGS sequence"/>
</dbReference>
<proteinExistence type="predicted"/>
<dbReference type="OrthoDB" id="18487at2759"/>
<accession>A0A2V0PC65</accession>
<keyword evidence="3" id="KW-1185">Reference proteome</keyword>
<evidence type="ECO:0000313" key="3">
    <source>
        <dbReference type="Proteomes" id="UP000247498"/>
    </source>
</evidence>